<reference evidence="3 4" key="1">
    <citation type="submission" date="2019-03" db="EMBL/GenBank/DDBJ databases">
        <title>Genomic Encyclopedia of Archaeal and Bacterial Type Strains, Phase II (KMG-II): from individual species to whole genera.</title>
        <authorList>
            <person name="Goeker M."/>
        </authorList>
    </citation>
    <scope>NUCLEOTIDE SEQUENCE [LARGE SCALE GENOMIC DNA]</scope>
    <source>
        <strain evidence="3 4">DSM 19035</strain>
    </source>
</reference>
<proteinExistence type="predicted"/>
<dbReference type="EMBL" id="SNYC01000003">
    <property type="protein sequence ID" value="TDQ10968.1"/>
    <property type="molecule type" value="Genomic_DNA"/>
</dbReference>
<feature type="region of interest" description="Disordered" evidence="1">
    <location>
        <begin position="179"/>
        <end position="198"/>
    </location>
</feature>
<name>A0A4R6T082_9SPHI</name>
<comment type="caution">
    <text evidence="3">The sequence shown here is derived from an EMBL/GenBank/DDBJ whole genome shotgun (WGS) entry which is preliminary data.</text>
</comment>
<sequence length="198" mass="22458">MRKILYLYFIFLFAAGCKPGVPKDIIQPDQMALVLNDIHVVDGYVSSITAIDSAKRVATAYYKGIYKKFNIDSALYNKSMDYYYTNPRLLDEIYSKVTKGLNKQKATIIKSDSLYSAKMAKMAKQKIKADSLKKATDSLKKVKAVKKADTIKNVKSAKLTKQQKTLLLKKRTDSIKRADSLKQIKRSKRTRLNSVATK</sequence>
<gene>
    <name evidence="3" type="ORF">ATK78_0078</name>
</gene>
<dbReference type="Proteomes" id="UP000295620">
    <property type="component" value="Unassembled WGS sequence"/>
</dbReference>
<dbReference type="AlphaFoldDB" id="A0A4R6T082"/>
<feature type="domain" description="DUF4296" evidence="2">
    <location>
        <begin position="22"/>
        <end position="105"/>
    </location>
</feature>
<accession>A0A4R6T082</accession>
<dbReference type="Pfam" id="PF14129">
    <property type="entry name" value="DUF4296"/>
    <property type="match status" value="1"/>
</dbReference>
<evidence type="ECO:0000313" key="4">
    <source>
        <dbReference type="Proteomes" id="UP000295620"/>
    </source>
</evidence>
<evidence type="ECO:0000256" key="1">
    <source>
        <dbReference type="SAM" id="MobiDB-lite"/>
    </source>
</evidence>
<organism evidence="3 4">
    <name type="scientific">Pedobacter metabolipauper</name>
    <dbReference type="NCBI Taxonomy" id="425513"/>
    <lineage>
        <taxon>Bacteria</taxon>
        <taxon>Pseudomonadati</taxon>
        <taxon>Bacteroidota</taxon>
        <taxon>Sphingobacteriia</taxon>
        <taxon>Sphingobacteriales</taxon>
        <taxon>Sphingobacteriaceae</taxon>
        <taxon>Pedobacter</taxon>
    </lineage>
</organism>
<evidence type="ECO:0000313" key="3">
    <source>
        <dbReference type="EMBL" id="TDQ10968.1"/>
    </source>
</evidence>
<keyword evidence="4" id="KW-1185">Reference proteome</keyword>
<dbReference type="RefSeq" id="WP_133574086.1">
    <property type="nucleotide sequence ID" value="NZ_SNYC01000003.1"/>
</dbReference>
<dbReference type="OrthoDB" id="678784at2"/>
<dbReference type="PROSITE" id="PS51257">
    <property type="entry name" value="PROKAR_LIPOPROTEIN"/>
    <property type="match status" value="1"/>
</dbReference>
<evidence type="ECO:0000259" key="2">
    <source>
        <dbReference type="Pfam" id="PF14129"/>
    </source>
</evidence>
<dbReference type="InterPro" id="IPR025381">
    <property type="entry name" value="DUF4296"/>
</dbReference>
<protein>
    <submittedName>
        <fullName evidence="3">Uncharacterized protein DUF4296</fullName>
    </submittedName>
</protein>